<evidence type="ECO:0000313" key="2">
    <source>
        <dbReference type="Proteomes" id="UP000244223"/>
    </source>
</evidence>
<dbReference type="Proteomes" id="UP000244223">
    <property type="component" value="Unassembled WGS sequence"/>
</dbReference>
<accession>A0A2T5IYW6</accession>
<proteinExistence type="predicted"/>
<dbReference type="EMBL" id="QAON01000009">
    <property type="protein sequence ID" value="PTQ89102.1"/>
    <property type="molecule type" value="Genomic_DNA"/>
</dbReference>
<organism evidence="1 2">
    <name type="scientific">Agitococcus lubricus</name>
    <dbReference type="NCBI Taxonomy" id="1077255"/>
    <lineage>
        <taxon>Bacteria</taxon>
        <taxon>Pseudomonadati</taxon>
        <taxon>Pseudomonadota</taxon>
        <taxon>Gammaproteobacteria</taxon>
        <taxon>Moraxellales</taxon>
        <taxon>Moraxellaceae</taxon>
        <taxon>Agitococcus</taxon>
    </lineage>
</organism>
<sequence>MNDWPEATNFYCSIDTQLSKQALAHHFAAQGLILARKLDSCTL</sequence>
<gene>
    <name evidence="1" type="ORF">C8N29_109125</name>
</gene>
<keyword evidence="2" id="KW-1185">Reference proteome</keyword>
<protein>
    <submittedName>
        <fullName evidence="1">Uncharacterized protein</fullName>
    </submittedName>
</protein>
<dbReference type="AlphaFoldDB" id="A0A2T5IYW6"/>
<evidence type="ECO:0000313" key="1">
    <source>
        <dbReference type="EMBL" id="PTQ89102.1"/>
    </source>
</evidence>
<dbReference type="RefSeq" id="WP_275656210.1">
    <property type="nucleotide sequence ID" value="NZ_QAON01000009.1"/>
</dbReference>
<comment type="caution">
    <text evidence="1">The sequence shown here is derived from an EMBL/GenBank/DDBJ whole genome shotgun (WGS) entry which is preliminary data.</text>
</comment>
<name>A0A2T5IYW6_9GAMM</name>
<reference evidence="1 2" key="1">
    <citation type="submission" date="2018-04" db="EMBL/GenBank/DDBJ databases">
        <title>Genomic Encyclopedia of Archaeal and Bacterial Type Strains, Phase II (KMG-II): from individual species to whole genera.</title>
        <authorList>
            <person name="Goeker M."/>
        </authorList>
    </citation>
    <scope>NUCLEOTIDE SEQUENCE [LARGE SCALE GENOMIC DNA]</scope>
    <source>
        <strain evidence="1 2">DSM 5822</strain>
    </source>
</reference>